<evidence type="ECO:0000313" key="2">
    <source>
        <dbReference type="Proteomes" id="UP001215280"/>
    </source>
</evidence>
<organism evidence="1 2">
    <name type="scientific">Mycena maculata</name>
    <dbReference type="NCBI Taxonomy" id="230809"/>
    <lineage>
        <taxon>Eukaryota</taxon>
        <taxon>Fungi</taxon>
        <taxon>Dikarya</taxon>
        <taxon>Basidiomycota</taxon>
        <taxon>Agaricomycotina</taxon>
        <taxon>Agaricomycetes</taxon>
        <taxon>Agaricomycetidae</taxon>
        <taxon>Agaricales</taxon>
        <taxon>Marasmiineae</taxon>
        <taxon>Mycenaceae</taxon>
        <taxon>Mycena</taxon>
    </lineage>
</organism>
<accession>A0AAD7MJ09</accession>
<name>A0AAD7MJ09_9AGAR</name>
<gene>
    <name evidence="1" type="ORF">DFH07DRAFT_309833</name>
</gene>
<dbReference type="AlphaFoldDB" id="A0AAD7MJ09"/>
<comment type="caution">
    <text evidence="1">The sequence shown here is derived from an EMBL/GenBank/DDBJ whole genome shotgun (WGS) entry which is preliminary data.</text>
</comment>
<protein>
    <submittedName>
        <fullName evidence="1">Uncharacterized protein</fullName>
    </submittedName>
</protein>
<proteinExistence type="predicted"/>
<reference evidence="1" key="1">
    <citation type="submission" date="2023-03" db="EMBL/GenBank/DDBJ databases">
        <title>Massive genome expansion in bonnet fungi (Mycena s.s.) driven by repeated elements and novel gene families across ecological guilds.</title>
        <authorList>
            <consortium name="Lawrence Berkeley National Laboratory"/>
            <person name="Harder C.B."/>
            <person name="Miyauchi S."/>
            <person name="Viragh M."/>
            <person name="Kuo A."/>
            <person name="Thoen E."/>
            <person name="Andreopoulos B."/>
            <person name="Lu D."/>
            <person name="Skrede I."/>
            <person name="Drula E."/>
            <person name="Henrissat B."/>
            <person name="Morin E."/>
            <person name="Kohler A."/>
            <person name="Barry K."/>
            <person name="LaButti K."/>
            <person name="Morin E."/>
            <person name="Salamov A."/>
            <person name="Lipzen A."/>
            <person name="Mereny Z."/>
            <person name="Hegedus B."/>
            <person name="Baldrian P."/>
            <person name="Stursova M."/>
            <person name="Weitz H."/>
            <person name="Taylor A."/>
            <person name="Grigoriev I.V."/>
            <person name="Nagy L.G."/>
            <person name="Martin F."/>
            <person name="Kauserud H."/>
        </authorList>
    </citation>
    <scope>NUCLEOTIDE SEQUENCE</scope>
    <source>
        <strain evidence="1">CBHHK188m</strain>
    </source>
</reference>
<dbReference type="EMBL" id="JARJLG010000287">
    <property type="protein sequence ID" value="KAJ7719788.1"/>
    <property type="molecule type" value="Genomic_DNA"/>
</dbReference>
<keyword evidence="2" id="KW-1185">Reference proteome</keyword>
<evidence type="ECO:0000313" key="1">
    <source>
        <dbReference type="EMBL" id="KAJ7719788.1"/>
    </source>
</evidence>
<sequence>MLTSTFRAIRDSHQAACQICAALIPPPRLFRIPNHHFSTLRFNPLFSHFTFFVCCWFFSPPSAVVDFCFLSRTVADGQEMPELDTRGSTGPRSLTVEMGHVRKVSRAHHALNCAGDMDQSGNEALMQSSGGACPAVQLRGSVENLCDATSQLENLPGCSLLIIVKHCRIF</sequence>
<dbReference type="Proteomes" id="UP001215280">
    <property type="component" value="Unassembled WGS sequence"/>
</dbReference>